<feature type="compositionally biased region" description="Basic and acidic residues" evidence="5">
    <location>
        <begin position="1"/>
        <end position="12"/>
    </location>
</feature>
<dbReference type="GeneID" id="28765903"/>
<sequence>MLLRSNDEHKNNLEPVDSGDNAQNSPVDTKSGASNEAAVEQTAQSAFSGYEVGFSKIALIYLGIQVALFMTLMESTIVSTSVIAITNGLGGYVKSSWLFTSYMLTFSGFPIIWAKASDIVGRKPCLLAALIVFLVFSAACGAAQTLIQLIMFRWLQGIGASGVFSLTLVFFELIPPEKYAISTSVTNMVVSLSFLTGPLVGGAVTLTGKWRWIFLMNVPVTSVALVILFFAFPKQLSREPVANRAAESVIQRLKRFDVLGGMLLLGITVSLTTALQQAAQGIAFSSAFVWPLLLVAGLSLLGFLSWQRYITTKRRFPEPVLPWRFLQNRACVGIMLNTYFSGSVMTICVVQIPQRFIVLNNMSPLGAGTRLLAFSLMVPVGSIFAAVLLDRKLLSPNALLLTGGTLQTIGVTLFATLASDTDKLGPQYGYQVIVGIGLGFVTTATFLLIPMKMERRDLAVGTGMVAQFRILGGVISLAIVTCISTPVIRNALLEFISPEHTHAILDRLETIGTLPKELQAQVRDSFRRGFDLQMTIAIGFAAANILATVSMMGKDMFLEDLRFFTSKKESTSG</sequence>
<dbReference type="PROSITE" id="PS50850">
    <property type="entry name" value="MFS"/>
    <property type="match status" value="1"/>
</dbReference>
<dbReference type="Gene3D" id="1.20.1720.10">
    <property type="entry name" value="Multidrug resistance protein D"/>
    <property type="match status" value="1"/>
</dbReference>
<dbReference type="AlphaFoldDB" id="A0A177CZW1"/>
<feature type="transmembrane region" description="Helical" evidence="6">
    <location>
        <begin position="126"/>
        <end position="147"/>
    </location>
</feature>
<proteinExistence type="predicted"/>
<name>A0A177CZW1_9PLEO</name>
<evidence type="ECO:0000256" key="1">
    <source>
        <dbReference type="ARBA" id="ARBA00004141"/>
    </source>
</evidence>
<evidence type="ECO:0000313" key="8">
    <source>
        <dbReference type="EMBL" id="OAG12507.1"/>
    </source>
</evidence>
<dbReference type="GO" id="GO:0005886">
    <property type="term" value="C:plasma membrane"/>
    <property type="evidence" value="ECO:0007669"/>
    <property type="project" value="TreeGrafter"/>
</dbReference>
<dbReference type="RefSeq" id="XP_018042872.1">
    <property type="nucleotide sequence ID" value="XM_018182417.1"/>
</dbReference>
<dbReference type="InterPro" id="IPR036259">
    <property type="entry name" value="MFS_trans_sf"/>
</dbReference>
<dbReference type="PANTHER" id="PTHR23501">
    <property type="entry name" value="MAJOR FACILITATOR SUPERFAMILY"/>
    <property type="match status" value="1"/>
</dbReference>
<feature type="transmembrane region" description="Helical" evidence="6">
    <location>
        <begin position="58"/>
        <end position="85"/>
    </location>
</feature>
<dbReference type="Proteomes" id="UP000077069">
    <property type="component" value="Unassembled WGS sequence"/>
</dbReference>
<dbReference type="Pfam" id="PF07690">
    <property type="entry name" value="MFS_1"/>
    <property type="match status" value="1"/>
</dbReference>
<protein>
    <submittedName>
        <fullName evidence="8">MFS general substrate transporter</fullName>
    </submittedName>
</protein>
<evidence type="ECO:0000256" key="3">
    <source>
        <dbReference type="ARBA" id="ARBA00022989"/>
    </source>
</evidence>
<feature type="domain" description="Major facilitator superfamily (MFS) profile" evidence="7">
    <location>
        <begin position="60"/>
        <end position="562"/>
    </location>
</feature>
<feature type="transmembrane region" description="Helical" evidence="6">
    <location>
        <begin position="153"/>
        <end position="173"/>
    </location>
</feature>
<keyword evidence="3 6" id="KW-1133">Transmembrane helix</keyword>
<dbReference type="SUPFAM" id="SSF103473">
    <property type="entry name" value="MFS general substrate transporter"/>
    <property type="match status" value="1"/>
</dbReference>
<dbReference type="PANTHER" id="PTHR23501:SF43">
    <property type="entry name" value="MULTIDRUG TRANSPORTER, PUTATIVE (AFU_ORTHOLOGUE AFUA_6G03040)-RELATED"/>
    <property type="match status" value="1"/>
</dbReference>
<evidence type="ECO:0000256" key="4">
    <source>
        <dbReference type="ARBA" id="ARBA00023136"/>
    </source>
</evidence>
<feature type="transmembrane region" description="Helical" evidence="6">
    <location>
        <begin position="470"/>
        <end position="488"/>
    </location>
</feature>
<feature type="region of interest" description="Disordered" evidence="5">
    <location>
        <begin position="1"/>
        <end position="35"/>
    </location>
</feature>
<accession>A0A177CZW1</accession>
<feature type="transmembrane region" description="Helical" evidence="6">
    <location>
        <begin position="430"/>
        <end position="449"/>
    </location>
</feature>
<evidence type="ECO:0000256" key="2">
    <source>
        <dbReference type="ARBA" id="ARBA00022692"/>
    </source>
</evidence>
<evidence type="ECO:0000259" key="7">
    <source>
        <dbReference type="PROSITE" id="PS50850"/>
    </source>
</evidence>
<feature type="compositionally biased region" description="Polar residues" evidence="5">
    <location>
        <begin position="20"/>
        <end position="34"/>
    </location>
</feature>
<comment type="subcellular location">
    <subcellularLocation>
        <location evidence="1">Membrane</location>
        <topology evidence="1">Multi-pass membrane protein</topology>
    </subcellularLocation>
</comment>
<evidence type="ECO:0000313" key="9">
    <source>
        <dbReference type="Proteomes" id="UP000077069"/>
    </source>
</evidence>
<feature type="transmembrane region" description="Helical" evidence="6">
    <location>
        <begin position="532"/>
        <end position="552"/>
    </location>
</feature>
<feature type="transmembrane region" description="Helical" evidence="6">
    <location>
        <begin position="372"/>
        <end position="389"/>
    </location>
</feature>
<dbReference type="GO" id="GO:0022857">
    <property type="term" value="F:transmembrane transporter activity"/>
    <property type="evidence" value="ECO:0007669"/>
    <property type="project" value="InterPro"/>
</dbReference>
<dbReference type="InterPro" id="IPR020846">
    <property type="entry name" value="MFS_dom"/>
</dbReference>
<dbReference type="EMBL" id="KV441548">
    <property type="protein sequence ID" value="OAG12507.1"/>
    <property type="molecule type" value="Genomic_DNA"/>
</dbReference>
<gene>
    <name evidence="8" type="ORF">CC84DRAFT_1212052</name>
</gene>
<keyword evidence="4 6" id="KW-0472">Membrane</keyword>
<evidence type="ECO:0000256" key="6">
    <source>
        <dbReference type="SAM" id="Phobius"/>
    </source>
</evidence>
<feature type="transmembrane region" description="Helical" evidence="6">
    <location>
        <begin position="253"/>
        <end position="275"/>
    </location>
</feature>
<dbReference type="InParanoid" id="A0A177CZW1"/>
<feature type="transmembrane region" description="Helical" evidence="6">
    <location>
        <begin position="212"/>
        <end position="232"/>
    </location>
</feature>
<organism evidence="8 9">
    <name type="scientific">Paraphaeosphaeria sporulosa</name>
    <dbReference type="NCBI Taxonomy" id="1460663"/>
    <lineage>
        <taxon>Eukaryota</taxon>
        <taxon>Fungi</taxon>
        <taxon>Dikarya</taxon>
        <taxon>Ascomycota</taxon>
        <taxon>Pezizomycotina</taxon>
        <taxon>Dothideomycetes</taxon>
        <taxon>Pleosporomycetidae</taxon>
        <taxon>Pleosporales</taxon>
        <taxon>Massarineae</taxon>
        <taxon>Didymosphaeriaceae</taxon>
        <taxon>Paraphaeosphaeria</taxon>
    </lineage>
</organism>
<dbReference type="OrthoDB" id="440553at2759"/>
<feature type="transmembrane region" description="Helical" evidence="6">
    <location>
        <begin position="287"/>
        <end position="309"/>
    </location>
</feature>
<feature type="transmembrane region" description="Helical" evidence="6">
    <location>
        <begin position="330"/>
        <end position="352"/>
    </location>
</feature>
<dbReference type="InterPro" id="IPR011701">
    <property type="entry name" value="MFS"/>
</dbReference>
<evidence type="ECO:0000256" key="5">
    <source>
        <dbReference type="SAM" id="MobiDB-lite"/>
    </source>
</evidence>
<reference evidence="8 9" key="1">
    <citation type="submission" date="2016-05" db="EMBL/GenBank/DDBJ databases">
        <title>Comparative analysis of secretome profiles of manganese(II)-oxidizing ascomycete fungi.</title>
        <authorList>
            <consortium name="DOE Joint Genome Institute"/>
            <person name="Zeiner C.A."/>
            <person name="Purvine S.O."/>
            <person name="Zink E.M."/>
            <person name="Wu S."/>
            <person name="Pasa-Tolic L."/>
            <person name="Chaput D.L."/>
            <person name="Haridas S."/>
            <person name="Grigoriev I.V."/>
            <person name="Santelli C.M."/>
            <person name="Hansel C.M."/>
        </authorList>
    </citation>
    <scope>NUCLEOTIDE SEQUENCE [LARGE SCALE GENOMIC DNA]</scope>
    <source>
        <strain evidence="8 9">AP3s5-JAC2a</strain>
    </source>
</reference>
<feature type="transmembrane region" description="Helical" evidence="6">
    <location>
        <begin position="398"/>
        <end position="418"/>
    </location>
</feature>
<dbReference type="Gene3D" id="1.20.1250.20">
    <property type="entry name" value="MFS general substrate transporter like domains"/>
    <property type="match status" value="1"/>
</dbReference>
<keyword evidence="9" id="KW-1185">Reference proteome</keyword>
<feature type="transmembrane region" description="Helical" evidence="6">
    <location>
        <begin position="97"/>
        <end position="114"/>
    </location>
</feature>
<keyword evidence="2 6" id="KW-0812">Transmembrane</keyword>
<feature type="transmembrane region" description="Helical" evidence="6">
    <location>
        <begin position="185"/>
        <end position="206"/>
    </location>
</feature>